<dbReference type="Pfam" id="PF20241">
    <property type="entry name" value="DUF6598"/>
    <property type="match status" value="1"/>
</dbReference>
<dbReference type="InterPro" id="IPR046533">
    <property type="entry name" value="DUF6598"/>
</dbReference>
<feature type="region of interest" description="Disordered" evidence="1">
    <location>
        <begin position="65"/>
        <end position="84"/>
    </location>
</feature>
<evidence type="ECO:0000259" key="2">
    <source>
        <dbReference type="Pfam" id="PF20241"/>
    </source>
</evidence>
<evidence type="ECO:0000256" key="1">
    <source>
        <dbReference type="SAM" id="MobiDB-lite"/>
    </source>
</evidence>
<feature type="compositionally biased region" description="Basic and acidic residues" evidence="1">
    <location>
        <begin position="65"/>
        <end position="76"/>
    </location>
</feature>
<proteinExistence type="predicted"/>
<dbReference type="AlphaFoldDB" id="M8CK72"/>
<dbReference type="PANTHER" id="PTHR33065:SF115">
    <property type="entry name" value="DUF6598 DOMAIN-CONTAINING PROTEIN"/>
    <property type="match status" value="1"/>
</dbReference>
<reference evidence="3" key="1">
    <citation type="submission" date="2015-06" db="UniProtKB">
        <authorList>
            <consortium name="EnsemblPlants"/>
        </authorList>
    </citation>
    <scope>IDENTIFICATION</scope>
</reference>
<name>M8CK72_AEGTA</name>
<dbReference type="PANTHER" id="PTHR33065">
    <property type="entry name" value="OS07G0486400 PROTEIN"/>
    <property type="match status" value="1"/>
</dbReference>
<feature type="domain" description="DUF6598" evidence="2">
    <location>
        <begin position="168"/>
        <end position="305"/>
    </location>
</feature>
<dbReference type="ExpressionAtlas" id="M8CK72">
    <property type="expression patterns" value="baseline"/>
</dbReference>
<organism evidence="3">
    <name type="scientific">Aegilops tauschii</name>
    <name type="common">Tausch's goatgrass</name>
    <name type="synonym">Aegilops squarrosa</name>
    <dbReference type="NCBI Taxonomy" id="37682"/>
    <lineage>
        <taxon>Eukaryota</taxon>
        <taxon>Viridiplantae</taxon>
        <taxon>Streptophyta</taxon>
        <taxon>Embryophyta</taxon>
        <taxon>Tracheophyta</taxon>
        <taxon>Spermatophyta</taxon>
        <taxon>Magnoliopsida</taxon>
        <taxon>Liliopsida</taxon>
        <taxon>Poales</taxon>
        <taxon>Poaceae</taxon>
        <taxon>BOP clade</taxon>
        <taxon>Pooideae</taxon>
        <taxon>Triticodae</taxon>
        <taxon>Triticeae</taxon>
        <taxon>Triticinae</taxon>
        <taxon>Aegilops</taxon>
    </lineage>
</organism>
<protein>
    <recommendedName>
        <fullName evidence="2">DUF6598 domain-containing protein</fullName>
    </recommendedName>
</protein>
<evidence type="ECO:0000313" key="3">
    <source>
        <dbReference type="EnsemblPlants" id="EMT23751"/>
    </source>
</evidence>
<sequence length="383" mass="43492">MDATEGSPGAGLPRPSEFDFMFTDEGWALLSEERRRSIIGVLDQDREEKTRLPQRRQARMDCRKALPDHTRPDKQIHPSKSLDTNLSRDIRDSDDLLWIRQHRVLNHSDFFFCNLLTSFFHFLFPSCAAANALYFLPTPRDGCSHYPHPMLQFLGVFVQFYRNALNIMRGNTHIDVYGLLAVRDSLDSSRNYIFHRSRENARAIDVNGGYLSLSYPARGISAMGCLIEIDIRIKGKDVDKDLSIIDGSVKAFGQFDSRTANHVDNINGKIILKTHVVRKGVEATIDLDFVEVPTGGFNVRMRGKTVRGKAVYSFITECCDDDSFIASPGKHNKKFVAAVSIGHRRYTMYRLHGEEARSALFCIIQARQRAANLPIQQWSFGPC</sequence>
<dbReference type="EnsemblPlants" id="EMT23751">
    <property type="protein sequence ID" value="EMT23751"/>
    <property type="gene ID" value="F775_13865"/>
</dbReference>
<accession>M8CK72</accession>